<evidence type="ECO:0000256" key="1">
    <source>
        <dbReference type="ARBA" id="ARBA00023054"/>
    </source>
</evidence>
<reference evidence="5" key="1">
    <citation type="submission" date="2025-08" db="UniProtKB">
        <authorList>
            <consortium name="Ensembl"/>
        </authorList>
    </citation>
    <scope>IDENTIFICATION</scope>
</reference>
<dbReference type="InterPro" id="IPR032777">
    <property type="entry name" value="DUF4515"/>
</dbReference>
<feature type="domain" description="DUF4515" evidence="4">
    <location>
        <begin position="90"/>
        <end position="282"/>
    </location>
</feature>
<evidence type="ECO:0000256" key="3">
    <source>
        <dbReference type="SAM" id="SignalP"/>
    </source>
</evidence>
<dbReference type="PANTHER" id="PTHR14845:SF0">
    <property type="entry name" value="DUF4515 DOMAIN-CONTAINING PROTEIN"/>
    <property type="match status" value="1"/>
</dbReference>
<dbReference type="Pfam" id="PF14988">
    <property type="entry name" value="DUF4515"/>
    <property type="match status" value="1"/>
</dbReference>
<reference evidence="5" key="2">
    <citation type="submission" date="2025-09" db="UniProtKB">
        <authorList>
            <consortium name="Ensembl"/>
        </authorList>
    </citation>
    <scope>IDENTIFICATION</scope>
</reference>
<dbReference type="OrthoDB" id="2129492at2759"/>
<dbReference type="GeneTree" id="ENSGT00960000187089"/>
<organism evidence="5 6">
    <name type="scientific">Leptobrachium leishanense</name>
    <name type="common">Leishan spiny toad</name>
    <dbReference type="NCBI Taxonomy" id="445787"/>
    <lineage>
        <taxon>Eukaryota</taxon>
        <taxon>Metazoa</taxon>
        <taxon>Chordata</taxon>
        <taxon>Craniata</taxon>
        <taxon>Vertebrata</taxon>
        <taxon>Euteleostomi</taxon>
        <taxon>Amphibia</taxon>
        <taxon>Batrachia</taxon>
        <taxon>Anura</taxon>
        <taxon>Pelobatoidea</taxon>
        <taxon>Megophryidae</taxon>
        <taxon>Leptobrachium</taxon>
    </lineage>
</organism>
<accession>A0A8C5QBQ1</accession>
<evidence type="ECO:0000259" key="4">
    <source>
        <dbReference type="Pfam" id="PF14988"/>
    </source>
</evidence>
<sequence>METVRVALQAHIILLTLSMLRLCDGGSRPLFVCAGPKDHEKEAVASARELVLQQENQRLAAEHEVLRRKLEQLRRENGFLQEEAEQIREDSQEYMSYMNKRSQRRQDNIISLSDQNLKQLEDMRLQKKELEVRFQEEEAKLREQILQRESNQAKLSGEIHHLMPMKELQSEQLLHIKELIEEVMATRGRHAEALLRVKSAFLRDKKECQLDSEHQMGHLSQTAHTQAKKALMEASSRMKEENQHLRQDLLHLIHQAQVLQAQKQKLEDQNQNLRREEQCCQELRTRTLHLQIS</sequence>
<name>A0A8C5QBQ1_9ANUR</name>
<keyword evidence="3" id="KW-0732">Signal</keyword>
<dbReference type="PANTHER" id="PTHR14845">
    <property type="entry name" value="COILED-COIL DOMAIN-CONTAINING 166"/>
    <property type="match status" value="1"/>
</dbReference>
<feature type="coiled-coil region" evidence="2">
    <location>
        <begin position="56"/>
        <end position="147"/>
    </location>
</feature>
<dbReference type="AlphaFoldDB" id="A0A8C5QBQ1"/>
<protein>
    <recommendedName>
        <fullName evidence="4">DUF4515 domain-containing protein</fullName>
    </recommendedName>
</protein>
<dbReference type="Ensembl" id="ENSLLET00000036528.1">
    <property type="protein sequence ID" value="ENSLLEP00000035189.1"/>
    <property type="gene ID" value="ENSLLEG00000022267.1"/>
</dbReference>
<dbReference type="Proteomes" id="UP000694569">
    <property type="component" value="Unplaced"/>
</dbReference>
<evidence type="ECO:0000313" key="5">
    <source>
        <dbReference type="Ensembl" id="ENSLLEP00000035189.1"/>
    </source>
</evidence>
<keyword evidence="6" id="KW-1185">Reference proteome</keyword>
<evidence type="ECO:0000256" key="2">
    <source>
        <dbReference type="SAM" id="Coils"/>
    </source>
</evidence>
<evidence type="ECO:0000313" key="6">
    <source>
        <dbReference type="Proteomes" id="UP000694569"/>
    </source>
</evidence>
<proteinExistence type="predicted"/>
<feature type="signal peptide" evidence="3">
    <location>
        <begin position="1"/>
        <end position="25"/>
    </location>
</feature>
<feature type="coiled-coil region" evidence="2">
    <location>
        <begin position="228"/>
        <end position="286"/>
    </location>
</feature>
<feature type="chain" id="PRO_5034113925" description="DUF4515 domain-containing protein" evidence="3">
    <location>
        <begin position="26"/>
        <end position="293"/>
    </location>
</feature>
<keyword evidence="1 2" id="KW-0175">Coiled coil</keyword>